<gene>
    <name evidence="2" type="ORF">BAY60_01835</name>
</gene>
<evidence type="ECO:0000313" key="3">
    <source>
        <dbReference type="Proteomes" id="UP000249915"/>
    </source>
</evidence>
<reference evidence="2 3" key="1">
    <citation type="submission" date="2016-07" db="EMBL/GenBank/DDBJ databases">
        <title>Draft genome sequence of Prauserella muralis DSM 45305, isolated from a mould-covered wall in an indoor environment.</title>
        <authorList>
            <person name="Ruckert C."/>
            <person name="Albersmeier A."/>
            <person name="Jiang C.-L."/>
            <person name="Jiang Y."/>
            <person name="Kalinowski J."/>
            <person name="Schneider O."/>
            <person name="Winkler A."/>
            <person name="Zotchev S.B."/>
        </authorList>
    </citation>
    <scope>NUCLEOTIDE SEQUENCE [LARGE SCALE GENOMIC DNA]</scope>
    <source>
        <strain evidence="2 3">DSM 45305</strain>
    </source>
</reference>
<feature type="compositionally biased region" description="Gly residues" evidence="1">
    <location>
        <begin position="275"/>
        <end position="285"/>
    </location>
</feature>
<feature type="compositionally biased region" description="Low complexity" evidence="1">
    <location>
        <begin position="350"/>
        <end position="380"/>
    </location>
</feature>
<feature type="region of interest" description="Disordered" evidence="1">
    <location>
        <begin position="271"/>
        <end position="320"/>
    </location>
</feature>
<proteinExistence type="predicted"/>
<dbReference type="OrthoDB" id="3553863at2"/>
<dbReference type="Gene3D" id="1.20.1260.20">
    <property type="entry name" value="PPE superfamily"/>
    <property type="match status" value="1"/>
</dbReference>
<feature type="region of interest" description="Disordered" evidence="1">
    <location>
        <begin position="350"/>
        <end position="456"/>
    </location>
</feature>
<dbReference type="Proteomes" id="UP000249915">
    <property type="component" value="Unassembled WGS sequence"/>
</dbReference>
<dbReference type="RefSeq" id="WP_112279205.1">
    <property type="nucleotide sequence ID" value="NZ_MASW01000001.1"/>
</dbReference>
<accession>A0A2V4B7G4</accession>
<sequence length="456" mass="44354">MDIQTPQPGDGGTPVKLGDNAEVSDIVQQARGRADGFLYGDDRAIGDRPNWASQDSQQLYRYATVNNVPGTAEEIGQTWSGHSTSLREASENLYNAISELGAAWIGQGAGAAQGSLVAIANSSAQASEAADTMSQRLKQQAAAAAELKKMPQPQEFDPAKETAAMLAGGPAAMTKDMKEQFDAAREVKAQQVAYLEAYTAAMSEIDGSTPSFGPESIGLKPGGNASGLNAGGVGSVGSYGMPGGAGFAGPFAGLGSTPAIGGPGGADNAVAASGLGQGAHGGPQHAGGPSSPVHGAPAAGPAQGATTGSGQAAAAAGSGGGLSAGQALGAAVAGGALGLGGAKALAKGARSGSTKQSSSETSASANQQAASAASVQPQNQGMVAPGGTIGGGAQQAPMGGAPMGGMGAGAGQQEQEKEHTHASFLIEPDPDDAFGATVATPPPVLGAWGPDDDEER</sequence>
<dbReference type="AlphaFoldDB" id="A0A2V4B7G4"/>
<comment type="caution">
    <text evidence="2">The sequence shown here is derived from an EMBL/GenBank/DDBJ whole genome shotgun (WGS) entry which is preliminary data.</text>
</comment>
<feature type="compositionally biased region" description="Gly residues" evidence="1">
    <location>
        <begin position="401"/>
        <end position="410"/>
    </location>
</feature>
<protein>
    <submittedName>
        <fullName evidence="2">Uncharacterized protein</fullName>
    </submittedName>
</protein>
<keyword evidence="3" id="KW-1185">Reference proteome</keyword>
<dbReference type="EMBL" id="MASW01000001">
    <property type="protein sequence ID" value="PXY31177.1"/>
    <property type="molecule type" value="Genomic_DNA"/>
</dbReference>
<feature type="compositionally biased region" description="Low complexity" evidence="1">
    <location>
        <begin position="286"/>
        <end position="316"/>
    </location>
</feature>
<name>A0A2V4B7G4_9PSEU</name>
<evidence type="ECO:0000256" key="1">
    <source>
        <dbReference type="SAM" id="MobiDB-lite"/>
    </source>
</evidence>
<organism evidence="2 3">
    <name type="scientific">Prauserella muralis</name>
    <dbReference type="NCBI Taxonomy" id="588067"/>
    <lineage>
        <taxon>Bacteria</taxon>
        <taxon>Bacillati</taxon>
        <taxon>Actinomycetota</taxon>
        <taxon>Actinomycetes</taxon>
        <taxon>Pseudonocardiales</taxon>
        <taxon>Pseudonocardiaceae</taxon>
        <taxon>Prauserella</taxon>
    </lineage>
</organism>
<dbReference type="InterPro" id="IPR038332">
    <property type="entry name" value="PPE_sf"/>
</dbReference>
<evidence type="ECO:0000313" key="2">
    <source>
        <dbReference type="EMBL" id="PXY31177.1"/>
    </source>
</evidence>